<proteinExistence type="inferred from homology"/>
<comment type="similarity">
    <text evidence="6">Belongs to the major facilitator superfamily. Phosphate:H(+) symporter (TC 2.A.1.9) family.</text>
</comment>
<dbReference type="GO" id="GO:0016020">
    <property type="term" value="C:membrane"/>
    <property type="evidence" value="ECO:0007669"/>
    <property type="project" value="UniProtKB-SubCell"/>
</dbReference>
<feature type="transmembrane region" description="Helical" evidence="7">
    <location>
        <begin position="701"/>
        <end position="723"/>
    </location>
</feature>
<dbReference type="EMBL" id="SDRB02002725">
    <property type="protein sequence ID" value="THG18996.1"/>
    <property type="molecule type" value="Genomic_DNA"/>
</dbReference>
<evidence type="ECO:0000256" key="1">
    <source>
        <dbReference type="ARBA" id="ARBA00004141"/>
    </source>
</evidence>
<comment type="subcellular location">
    <subcellularLocation>
        <location evidence="1">Membrane</location>
        <topology evidence="1">Multi-pass membrane protein</topology>
    </subcellularLocation>
</comment>
<dbReference type="InterPro" id="IPR036259">
    <property type="entry name" value="MFS_trans_sf"/>
</dbReference>
<feature type="transmembrane region" description="Helical" evidence="7">
    <location>
        <begin position="802"/>
        <end position="825"/>
    </location>
</feature>
<sequence length="871" mass="95738">MPISEAESSSSALLVDYKGHPVHRSKSGGWRSAFFIIGSGLGLLSLSAMLPSLSSPECRNGANIMSCSPPQFQVILFFFSLYLIAFAQGGHKPCVQAFGADQFDGKDSEELKARSSFFNWWYLGLCGGPTAAFLFLNYIQDNINWGLGFGIPCISMVVALVIFLIGTRTYRYSIKGHNNNTFFRIAKVFATAAKNWRTSSSVILVEHEAEGTLCHSQQFKFLYKALLAPTDSEEGGGVCRISDVEDAKALLRLVPIWVTCFVYAIVFAQSSTFFTEQGKTIDRSIRQGFDIPAASLQLFIGVSIIFLIPIYDRIFVPLARAVTGKPSGITMLQRIGTGMFVSIICMVVAALVEMKRLGIALEFGLVDVPEATVPMSFWWLVPQYLLLGIADVFTIVGMQEFFYDQVPSELKSLGLSLYLSIIGIGSFLSSFLISVLEKTTGGEGQGLGLLSLSASLPSDLSSPDCQNGGAKFIMSSCSPPQFQVILFFFSLYLIAFAQGGHKPCVQAFGADQFDGQDSEECRARSSFFNWWYFGSCVGPTAALLFLNYIQDNLNWGLGFGIPCISMVVALLIFLIGTTTYRYTIKGRNMNPFLRIATVFATATKNWRTSSSTILVELEAQGTLHHPTSRQFKFLYKALLAPAGSEEEGGVCRISDVEEAKSLLRLVPIWVTCLPYPIILVQSSTFFTEQGKTMDRSIGSGFDIPAASLQLFIWASAIFLIAIYDRIFVPLARVITGKSSDSKETAVEFGLVDVPEATIPMSFWWLVPQYILLGIANVFTVVGQQEFFYDQAPNELKSLGLCLYLSIIGIGSFLSTFLISVIEKVAGGEGQGSWFDNNLNRAHLDYFYFLLAGLSSVGLVAYLCFAKSYIYN</sequence>
<feature type="transmembrane region" description="Helical" evidence="7">
    <location>
        <begin position="70"/>
        <end position="87"/>
    </location>
</feature>
<evidence type="ECO:0000313" key="9">
    <source>
        <dbReference type="Proteomes" id="UP000306102"/>
    </source>
</evidence>
<gene>
    <name evidence="8" type="ORF">TEA_021544</name>
</gene>
<dbReference type="PANTHER" id="PTHR11654">
    <property type="entry name" value="OLIGOPEPTIDE TRANSPORTER-RELATED"/>
    <property type="match status" value="1"/>
</dbReference>
<dbReference type="Gene3D" id="1.20.1250.20">
    <property type="entry name" value="MFS general substrate transporter like domains"/>
    <property type="match status" value="2"/>
</dbReference>
<dbReference type="AlphaFoldDB" id="A0A4S4ES28"/>
<evidence type="ECO:0000256" key="5">
    <source>
        <dbReference type="ARBA" id="ARBA00023136"/>
    </source>
</evidence>
<keyword evidence="3 7" id="KW-0812">Transmembrane</keyword>
<feature type="transmembrane region" description="Helical" evidence="7">
    <location>
        <begin position="332"/>
        <end position="352"/>
    </location>
</feature>
<dbReference type="GO" id="GO:0022857">
    <property type="term" value="F:transmembrane transporter activity"/>
    <property type="evidence" value="ECO:0007669"/>
    <property type="project" value="InterPro"/>
</dbReference>
<reference evidence="8 9" key="1">
    <citation type="journal article" date="2018" name="Proc. Natl. Acad. Sci. U.S.A.">
        <title>Draft genome sequence of Camellia sinensis var. sinensis provides insights into the evolution of the tea genome and tea quality.</title>
        <authorList>
            <person name="Wei C."/>
            <person name="Yang H."/>
            <person name="Wang S."/>
            <person name="Zhao J."/>
            <person name="Liu C."/>
            <person name="Gao L."/>
            <person name="Xia E."/>
            <person name="Lu Y."/>
            <person name="Tai Y."/>
            <person name="She G."/>
            <person name="Sun J."/>
            <person name="Cao H."/>
            <person name="Tong W."/>
            <person name="Gao Q."/>
            <person name="Li Y."/>
            <person name="Deng W."/>
            <person name="Jiang X."/>
            <person name="Wang W."/>
            <person name="Chen Q."/>
            <person name="Zhang S."/>
            <person name="Li H."/>
            <person name="Wu J."/>
            <person name="Wang P."/>
            <person name="Li P."/>
            <person name="Shi C."/>
            <person name="Zheng F."/>
            <person name="Jian J."/>
            <person name="Huang B."/>
            <person name="Shan D."/>
            <person name="Shi M."/>
            <person name="Fang C."/>
            <person name="Yue Y."/>
            <person name="Li F."/>
            <person name="Li D."/>
            <person name="Wei S."/>
            <person name="Han B."/>
            <person name="Jiang C."/>
            <person name="Yin Y."/>
            <person name="Xia T."/>
            <person name="Zhang Z."/>
            <person name="Bennetzen J.L."/>
            <person name="Zhao S."/>
            <person name="Wan X."/>
        </authorList>
    </citation>
    <scope>NUCLEOTIDE SEQUENCE [LARGE SCALE GENOMIC DNA]</scope>
    <source>
        <strain evidence="9">cv. Shuchazao</strain>
        <tissue evidence="8">Leaf</tissue>
    </source>
</reference>
<feature type="transmembrane region" description="Helical" evidence="7">
    <location>
        <begin position="291"/>
        <end position="311"/>
    </location>
</feature>
<dbReference type="Pfam" id="PF00854">
    <property type="entry name" value="PTR2"/>
    <property type="match status" value="3"/>
</dbReference>
<comment type="caution">
    <text evidence="8">The sequence shown here is derived from an EMBL/GenBank/DDBJ whole genome shotgun (WGS) entry which is preliminary data.</text>
</comment>
<comment type="similarity">
    <text evidence="2">Belongs to the major facilitator superfamily. Proton-dependent oligopeptide transporter (POT/PTR) (TC 2.A.17) family.</text>
</comment>
<accession>A0A4S4ES28</accession>
<feature type="transmembrane region" description="Helical" evidence="7">
    <location>
        <begin position="415"/>
        <end position="436"/>
    </location>
</feature>
<feature type="transmembrane region" description="Helical" evidence="7">
    <location>
        <begin position="555"/>
        <end position="580"/>
    </location>
</feature>
<protein>
    <submittedName>
        <fullName evidence="8">Uncharacterized protein</fullName>
    </submittedName>
</protein>
<name>A0A4S4ES28_CAMSN</name>
<keyword evidence="5 7" id="KW-0472">Membrane</keyword>
<evidence type="ECO:0000256" key="6">
    <source>
        <dbReference type="ARBA" id="ARBA00044504"/>
    </source>
</evidence>
<evidence type="ECO:0000256" key="2">
    <source>
        <dbReference type="ARBA" id="ARBA00005982"/>
    </source>
</evidence>
<dbReference type="InterPro" id="IPR000109">
    <property type="entry name" value="POT_fam"/>
</dbReference>
<evidence type="ECO:0000313" key="8">
    <source>
        <dbReference type="EMBL" id="THG18996.1"/>
    </source>
</evidence>
<keyword evidence="9" id="KW-1185">Reference proteome</keyword>
<keyword evidence="4 7" id="KW-1133">Transmembrane helix</keyword>
<feature type="transmembrane region" description="Helical" evidence="7">
    <location>
        <begin position="845"/>
        <end position="864"/>
    </location>
</feature>
<evidence type="ECO:0000256" key="7">
    <source>
        <dbReference type="SAM" id="Phobius"/>
    </source>
</evidence>
<feature type="transmembrane region" description="Helical" evidence="7">
    <location>
        <begin position="530"/>
        <end position="549"/>
    </location>
</feature>
<feature type="transmembrane region" description="Helical" evidence="7">
    <location>
        <begin position="384"/>
        <end position="403"/>
    </location>
</feature>
<dbReference type="Proteomes" id="UP000306102">
    <property type="component" value="Unassembled WGS sequence"/>
</dbReference>
<feature type="transmembrane region" description="Helical" evidence="7">
    <location>
        <begin position="120"/>
        <end position="139"/>
    </location>
</feature>
<dbReference type="SUPFAM" id="SSF103473">
    <property type="entry name" value="MFS general substrate transporter"/>
    <property type="match status" value="2"/>
</dbReference>
<evidence type="ECO:0000256" key="4">
    <source>
        <dbReference type="ARBA" id="ARBA00022989"/>
    </source>
</evidence>
<feature type="transmembrane region" description="Helical" evidence="7">
    <location>
        <begin position="762"/>
        <end position="781"/>
    </location>
</feature>
<feature type="transmembrane region" description="Helical" evidence="7">
    <location>
        <begin position="33"/>
        <end position="50"/>
    </location>
</feature>
<organism evidence="8 9">
    <name type="scientific">Camellia sinensis var. sinensis</name>
    <name type="common">China tea</name>
    <dbReference type="NCBI Taxonomy" id="542762"/>
    <lineage>
        <taxon>Eukaryota</taxon>
        <taxon>Viridiplantae</taxon>
        <taxon>Streptophyta</taxon>
        <taxon>Embryophyta</taxon>
        <taxon>Tracheophyta</taxon>
        <taxon>Spermatophyta</taxon>
        <taxon>Magnoliopsida</taxon>
        <taxon>eudicotyledons</taxon>
        <taxon>Gunneridae</taxon>
        <taxon>Pentapetalae</taxon>
        <taxon>asterids</taxon>
        <taxon>Ericales</taxon>
        <taxon>Theaceae</taxon>
        <taxon>Camellia</taxon>
    </lineage>
</organism>
<feature type="transmembrane region" description="Helical" evidence="7">
    <location>
        <begin position="250"/>
        <end position="271"/>
    </location>
</feature>
<evidence type="ECO:0000256" key="3">
    <source>
        <dbReference type="ARBA" id="ARBA00022692"/>
    </source>
</evidence>
<feature type="transmembrane region" description="Helical" evidence="7">
    <location>
        <begin position="145"/>
        <end position="165"/>
    </location>
</feature>